<dbReference type="EMBL" id="JANGSQ010000111">
    <property type="protein sequence ID" value="MCW4592387.1"/>
    <property type="molecule type" value="Genomic_DNA"/>
</dbReference>
<dbReference type="InterPro" id="IPR007813">
    <property type="entry name" value="PilN"/>
</dbReference>
<dbReference type="Proteomes" id="UP001526337">
    <property type="component" value="Unassembled WGS sequence"/>
</dbReference>
<feature type="transmembrane region" description="Helical" evidence="1">
    <location>
        <begin position="156"/>
        <end position="175"/>
    </location>
</feature>
<organism evidence="2 3">
    <name type="scientific">Gluconacetobacter entanii</name>
    <dbReference type="NCBI Taxonomy" id="108528"/>
    <lineage>
        <taxon>Bacteria</taxon>
        <taxon>Pseudomonadati</taxon>
        <taxon>Pseudomonadota</taxon>
        <taxon>Alphaproteobacteria</taxon>
        <taxon>Acetobacterales</taxon>
        <taxon>Acetobacteraceae</taxon>
        <taxon>Gluconacetobacter</taxon>
    </lineage>
</organism>
<dbReference type="Pfam" id="PF05137">
    <property type="entry name" value="PilN"/>
    <property type="match status" value="1"/>
</dbReference>
<comment type="caution">
    <text evidence="2">The sequence shown here is derived from an EMBL/GenBank/DDBJ whole genome shotgun (WGS) entry which is preliminary data.</text>
</comment>
<sequence>MDARVSLTMKIRDVRDWWLRQMHDLLPAWLRRESRAFDGYMIDYLPDGVMLRLPDGGAVPLPRPDWQVDHGDISAPEQSTMHDALAAVVATHGRREVILRPDPAMLLEREVILPAAAEHALDHVLGYEMDRLTPFVASDVVFGAQIMRRDMAAGRLHVLLSLVPTIALGGLLPVLRAAGMEPLALEIPRSGLPPLRLSLTRRGSMAQRRARHLLGGAAAICAGLAVVAVVLPFVLQSVAYARLDRRMASVRAPAQAATRIRQDMQGEAAGRNLMRAEQQRLGNPLVILAALTSALSDDTCLTDLSLQQGRLLISGQSRATTAVIQAMNANPVFGTPSFAAPVTQSGDRGYSQFSIQATVEKR</sequence>
<keyword evidence="1" id="KW-0812">Transmembrane</keyword>
<keyword evidence="1" id="KW-0472">Membrane</keyword>
<protein>
    <submittedName>
        <fullName evidence="2">PilN domain-containing protein</fullName>
    </submittedName>
</protein>
<feature type="transmembrane region" description="Helical" evidence="1">
    <location>
        <begin position="213"/>
        <end position="241"/>
    </location>
</feature>
<keyword evidence="1" id="KW-1133">Transmembrane helix</keyword>
<evidence type="ECO:0000256" key="1">
    <source>
        <dbReference type="SAM" id="Phobius"/>
    </source>
</evidence>
<keyword evidence="3" id="KW-1185">Reference proteome</keyword>
<reference evidence="2 3" key="1">
    <citation type="submission" date="2022-07" db="EMBL/GenBank/DDBJ databases">
        <title>Genome stability of Gluconacetobacter entanii AV429.</title>
        <authorList>
            <person name="Trcek J."/>
            <person name="Cepec E."/>
        </authorList>
    </citation>
    <scope>NUCLEOTIDE SEQUENCE [LARGE SCALE GENOMIC DNA]</scope>
    <source>
        <strain evidence="2 3">AV429_2022</strain>
    </source>
</reference>
<evidence type="ECO:0000313" key="2">
    <source>
        <dbReference type="EMBL" id="MCW4592387.1"/>
    </source>
</evidence>
<accession>A0ABT3KBJ3</accession>
<evidence type="ECO:0000313" key="3">
    <source>
        <dbReference type="Proteomes" id="UP001526337"/>
    </source>
</evidence>
<gene>
    <name evidence="2" type="ORF">NO263_17510</name>
</gene>
<proteinExistence type="predicted"/>
<name>A0ABT3KBJ3_9PROT</name>